<evidence type="ECO:0000313" key="2">
    <source>
        <dbReference type="EMBL" id="TRY20174.1"/>
    </source>
</evidence>
<keyword evidence="3" id="KW-1185">Reference proteome</keyword>
<dbReference type="PROSITE" id="PS51462">
    <property type="entry name" value="NUDIX"/>
    <property type="match status" value="1"/>
</dbReference>
<name>A0A553K644_9ACTN</name>
<accession>A0A553K644</accession>
<dbReference type="SUPFAM" id="SSF46785">
    <property type="entry name" value="Winged helix' DNA-binding domain"/>
    <property type="match status" value="1"/>
</dbReference>
<protein>
    <submittedName>
        <fullName evidence="2">NUDIX hydrolase</fullName>
    </submittedName>
</protein>
<organism evidence="2 3">
    <name type="scientific">Tessaracoccus rhinocerotis</name>
    <dbReference type="NCBI Taxonomy" id="1689449"/>
    <lineage>
        <taxon>Bacteria</taxon>
        <taxon>Bacillati</taxon>
        <taxon>Actinomycetota</taxon>
        <taxon>Actinomycetes</taxon>
        <taxon>Propionibacteriales</taxon>
        <taxon>Propionibacteriaceae</taxon>
        <taxon>Tessaracoccus</taxon>
    </lineage>
</organism>
<dbReference type="EMBL" id="VKKG01000001">
    <property type="protein sequence ID" value="TRY20174.1"/>
    <property type="molecule type" value="Genomic_DNA"/>
</dbReference>
<dbReference type="GO" id="GO:0016787">
    <property type="term" value="F:hydrolase activity"/>
    <property type="evidence" value="ECO:0007669"/>
    <property type="project" value="UniProtKB-KW"/>
</dbReference>
<dbReference type="CDD" id="cd18873">
    <property type="entry name" value="NUDIX_NadM_like"/>
    <property type="match status" value="1"/>
</dbReference>
<dbReference type="Proteomes" id="UP000317638">
    <property type="component" value="Unassembled WGS sequence"/>
</dbReference>
<dbReference type="SUPFAM" id="SSF55811">
    <property type="entry name" value="Nudix"/>
    <property type="match status" value="1"/>
</dbReference>
<feature type="domain" description="Nudix hydrolase" evidence="1">
    <location>
        <begin position="16"/>
        <end position="151"/>
    </location>
</feature>
<dbReference type="InterPro" id="IPR036388">
    <property type="entry name" value="WH-like_DNA-bd_sf"/>
</dbReference>
<dbReference type="PANTHER" id="PTHR43736:SF4">
    <property type="entry name" value="SLR1690 PROTEIN"/>
    <property type="match status" value="1"/>
</dbReference>
<keyword evidence="2" id="KW-0378">Hydrolase</keyword>
<dbReference type="InterPro" id="IPR036390">
    <property type="entry name" value="WH_DNA-bd_sf"/>
</dbReference>
<dbReference type="InterPro" id="IPR000086">
    <property type="entry name" value="NUDIX_hydrolase_dom"/>
</dbReference>
<evidence type="ECO:0000313" key="3">
    <source>
        <dbReference type="Proteomes" id="UP000317638"/>
    </source>
</evidence>
<dbReference type="RefSeq" id="WP_143937258.1">
    <property type="nucleotide sequence ID" value="NZ_VKKG01000001.1"/>
</dbReference>
<sequence length="242" mass="26480">MTAKNPIRDAVGVPLYRHEAIGAVLQVRRAADVGAPPRLYVLLARRVTPPFEGLHALPSGPVEPGESLEESVLRHLAEKLDVEGLAHLEQLGTESDPDRDPAQRTIATFYLGLVPTSIDTDLPPHAAWVDVDELPEMAFDHADVVAEAVLRLRAKLSYTNLGFALMPAEFTIAELRDVYAAALGYDVAATNLQRVLTRRGQLVDTGTKTEPGARGGRPARRFRFRDPHLVVTDPFAVFRPDA</sequence>
<dbReference type="PANTHER" id="PTHR43736">
    <property type="entry name" value="ADP-RIBOSE PYROPHOSPHATASE"/>
    <property type="match status" value="1"/>
</dbReference>
<proteinExistence type="predicted"/>
<comment type="caution">
    <text evidence="2">The sequence shown here is derived from an EMBL/GenBank/DDBJ whole genome shotgun (WGS) entry which is preliminary data.</text>
</comment>
<dbReference type="AlphaFoldDB" id="A0A553K644"/>
<dbReference type="InterPro" id="IPR015797">
    <property type="entry name" value="NUDIX_hydrolase-like_dom_sf"/>
</dbReference>
<evidence type="ECO:0000259" key="1">
    <source>
        <dbReference type="PROSITE" id="PS51462"/>
    </source>
</evidence>
<dbReference type="Gene3D" id="3.90.79.10">
    <property type="entry name" value="Nucleoside Triphosphate Pyrophosphohydrolase"/>
    <property type="match status" value="1"/>
</dbReference>
<dbReference type="Pfam" id="PF21906">
    <property type="entry name" value="WHD_NrtR"/>
    <property type="match status" value="1"/>
</dbReference>
<gene>
    <name evidence="2" type="ORF">FOJ82_04750</name>
</gene>
<dbReference type="Gene3D" id="1.10.10.10">
    <property type="entry name" value="Winged helix-like DNA-binding domain superfamily/Winged helix DNA-binding domain"/>
    <property type="match status" value="1"/>
</dbReference>
<dbReference type="OrthoDB" id="9786141at2"/>
<dbReference type="Pfam" id="PF00293">
    <property type="entry name" value="NUDIX"/>
    <property type="match status" value="1"/>
</dbReference>
<reference evidence="2 3" key="1">
    <citation type="submission" date="2019-07" db="EMBL/GenBank/DDBJ databases">
        <authorList>
            <person name="Zhou L.-Y."/>
        </authorList>
    </citation>
    <scope>NUCLEOTIDE SEQUENCE [LARGE SCALE GENOMIC DNA]</scope>
    <source>
        <strain evidence="2 3">YIM 101269</strain>
    </source>
</reference>
<dbReference type="InterPro" id="IPR054105">
    <property type="entry name" value="WHD_NrtR"/>
</dbReference>